<dbReference type="PANTHER" id="PTHR38099:SF1">
    <property type="entry name" value="LARGE RIBOSOMAL RNA SUBUNIT ACCUMULATION PROTEIN YCED"/>
    <property type="match status" value="1"/>
</dbReference>
<keyword evidence="4" id="KW-0690">Ribosome biogenesis</keyword>
<evidence type="ECO:0000256" key="3">
    <source>
        <dbReference type="ARBA" id="ARBA00015716"/>
    </source>
</evidence>
<protein>
    <recommendedName>
        <fullName evidence="3">Large ribosomal RNA subunit accumulation protein YceD</fullName>
    </recommendedName>
    <alternativeName>
        <fullName evidence="5">23S rRNA accumulation protein YceD</fullName>
    </alternativeName>
</protein>
<evidence type="ECO:0000256" key="5">
    <source>
        <dbReference type="ARBA" id="ARBA00031841"/>
    </source>
</evidence>
<evidence type="ECO:0000313" key="7">
    <source>
        <dbReference type="EMBL" id="ROH89168.1"/>
    </source>
</evidence>
<comment type="caution">
    <text evidence="7">The sequence shown here is derived from an EMBL/GenBank/DDBJ whole genome shotgun (WGS) entry which is preliminary data.</text>
</comment>
<dbReference type="InterPro" id="IPR003772">
    <property type="entry name" value="YceD"/>
</dbReference>
<keyword evidence="8" id="KW-1185">Reference proteome</keyword>
<dbReference type="InParanoid" id="A0A3N0VA06"/>
<dbReference type="InterPro" id="IPR039255">
    <property type="entry name" value="YceD_bac"/>
</dbReference>
<evidence type="ECO:0000256" key="6">
    <source>
        <dbReference type="SAM" id="MobiDB-lite"/>
    </source>
</evidence>
<gene>
    <name evidence="7" type="ORF">ED208_12225</name>
</gene>
<name>A0A3N0VA06_9GAMM</name>
<dbReference type="Pfam" id="PF02620">
    <property type="entry name" value="YceD"/>
    <property type="match status" value="1"/>
</dbReference>
<dbReference type="FunCoup" id="A0A3N0VA06">
    <property type="interactions" value="126"/>
</dbReference>
<comment type="function">
    <text evidence="1">Plays a role in synthesis, processing and/or stability of 23S rRNA.</text>
</comment>
<organism evidence="7 8">
    <name type="scientific">Stagnimonas aquatica</name>
    <dbReference type="NCBI Taxonomy" id="2689987"/>
    <lineage>
        <taxon>Bacteria</taxon>
        <taxon>Pseudomonadati</taxon>
        <taxon>Pseudomonadota</taxon>
        <taxon>Gammaproteobacteria</taxon>
        <taxon>Nevskiales</taxon>
        <taxon>Nevskiaceae</taxon>
        <taxon>Stagnimonas</taxon>
    </lineage>
</organism>
<feature type="region of interest" description="Disordered" evidence="6">
    <location>
        <begin position="150"/>
        <end position="187"/>
    </location>
</feature>
<dbReference type="AlphaFoldDB" id="A0A3N0VA06"/>
<dbReference type="EMBL" id="RJVO01000005">
    <property type="protein sequence ID" value="ROH89168.1"/>
    <property type="molecule type" value="Genomic_DNA"/>
</dbReference>
<dbReference type="Proteomes" id="UP000282106">
    <property type="component" value="Unassembled WGS sequence"/>
</dbReference>
<evidence type="ECO:0000256" key="2">
    <source>
        <dbReference type="ARBA" id="ARBA00010740"/>
    </source>
</evidence>
<dbReference type="GO" id="GO:0042254">
    <property type="term" value="P:ribosome biogenesis"/>
    <property type="evidence" value="ECO:0007669"/>
    <property type="project" value="UniProtKB-KW"/>
</dbReference>
<dbReference type="GO" id="GO:0005829">
    <property type="term" value="C:cytosol"/>
    <property type="evidence" value="ECO:0007669"/>
    <property type="project" value="TreeGrafter"/>
</dbReference>
<evidence type="ECO:0000313" key="8">
    <source>
        <dbReference type="Proteomes" id="UP000282106"/>
    </source>
</evidence>
<sequence>MSAGQKGAKCMRDAGIPLKLDVAEAVARELALQASLPLAELPRLAAALVDADGQLRVALRFVADVQALGRLQGELGGEFRLLCQRCLRPMSWTLDARFDLCLVGSEAEEERLLESCEPVLAEGGQLVLRETLEDEALLALPIAPRCANTDCAARPGETSRPEVGDNDRPGDTRPNPFLALKGKFPAR</sequence>
<dbReference type="PANTHER" id="PTHR38099">
    <property type="entry name" value="LARGE RIBOSOMAL RNA SUBUNIT ACCUMULATION PROTEIN YCED"/>
    <property type="match status" value="1"/>
</dbReference>
<reference evidence="7 8" key="1">
    <citation type="submission" date="2018-10" db="EMBL/GenBank/DDBJ databases">
        <authorList>
            <person name="Chen W.-M."/>
        </authorList>
    </citation>
    <scope>NUCLEOTIDE SEQUENCE [LARGE SCALE GENOMIC DNA]</scope>
    <source>
        <strain evidence="7 8">THS-13</strain>
    </source>
</reference>
<evidence type="ECO:0000256" key="4">
    <source>
        <dbReference type="ARBA" id="ARBA00022517"/>
    </source>
</evidence>
<comment type="similarity">
    <text evidence="2">Belongs to the DUF177 domain family.</text>
</comment>
<feature type="compositionally biased region" description="Basic and acidic residues" evidence="6">
    <location>
        <begin position="157"/>
        <end position="171"/>
    </location>
</feature>
<evidence type="ECO:0000256" key="1">
    <source>
        <dbReference type="ARBA" id="ARBA00002868"/>
    </source>
</evidence>
<proteinExistence type="inferred from homology"/>
<accession>A0A3N0VA06</accession>